<dbReference type="Gene3D" id="3.90.1170.50">
    <property type="entry name" value="Aldehyde oxidase/xanthine dehydrogenase, a/b hammerhead"/>
    <property type="match status" value="1"/>
</dbReference>
<dbReference type="Pfam" id="PF20256">
    <property type="entry name" value="MoCoBD_2"/>
    <property type="match status" value="1"/>
</dbReference>
<dbReference type="InterPro" id="IPR016208">
    <property type="entry name" value="Ald_Oxase/xanthine_DH-like"/>
</dbReference>
<protein>
    <submittedName>
        <fullName evidence="4">Xanthine dehydrogenase family protein molybdopterin-binding subunit</fullName>
    </submittedName>
</protein>
<dbReference type="PANTHER" id="PTHR11908:SF132">
    <property type="entry name" value="ALDEHYDE OXIDASE 1-RELATED"/>
    <property type="match status" value="1"/>
</dbReference>
<dbReference type="SMART" id="SM01008">
    <property type="entry name" value="Ald_Xan_dh_C"/>
    <property type="match status" value="1"/>
</dbReference>
<accession>A0A7Y0L6K0</accession>
<feature type="domain" description="Aldehyde oxidase/xanthine dehydrogenase a/b hammerhead" evidence="3">
    <location>
        <begin position="18"/>
        <end position="122"/>
    </location>
</feature>
<dbReference type="EMBL" id="JABBVZ010000069">
    <property type="protein sequence ID" value="NMP23857.1"/>
    <property type="molecule type" value="Genomic_DNA"/>
</dbReference>
<evidence type="ECO:0000259" key="3">
    <source>
        <dbReference type="SMART" id="SM01008"/>
    </source>
</evidence>
<dbReference type="Proteomes" id="UP000533476">
    <property type="component" value="Unassembled WGS sequence"/>
</dbReference>
<evidence type="ECO:0000313" key="4">
    <source>
        <dbReference type="EMBL" id="NMP23857.1"/>
    </source>
</evidence>
<keyword evidence="2" id="KW-0560">Oxidoreductase</keyword>
<keyword evidence="5" id="KW-1185">Reference proteome</keyword>
<dbReference type="GO" id="GO:0016491">
    <property type="term" value="F:oxidoreductase activity"/>
    <property type="evidence" value="ECO:0007669"/>
    <property type="project" value="UniProtKB-KW"/>
</dbReference>
<keyword evidence="1" id="KW-0500">Molybdenum</keyword>
<comment type="caution">
    <text evidence="4">The sequence shown here is derived from an EMBL/GenBank/DDBJ whole genome shotgun (WGS) entry which is preliminary data.</text>
</comment>
<name>A0A7Y0L6K0_9FIRM</name>
<evidence type="ECO:0000256" key="2">
    <source>
        <dbReference type="ARBA" id="ARBA00023002"/>
    </source>
</evidence>
<dbReference type="Pfam" id="PF02738">
    <property type="entry name" value="MoCoBD_1"/>
    <property type="match status" value="1"/>
</dbReference>
<evidence type="ECO:0000256" key="1">
    <source>
        <dbReference type="ARBA" id="ARBA00022505"/>
    </source>
</evidence>
<evidence type="ECO:0000313" key="5">
    <source>
        <dbReference type="Proteomes" id="UP000533476"/>
    </source>
</evidence>
<dbReference type="AlphaFoldDB" id="A0A7Y0L6K0"/>
<dbReference type="InterPro" id="IPR036856">
    <property type="entry name" value="Ald_Oxase/Xan_DH_a/b_sf"/>
</dbReference>
<gene>
    <name evidence="4" type="ORF">HIJ39_16095</name>
</gene>
<dbReference type="Gene3D" id="3.30.365.10">
    <property type="entry name" value="Aldehyde oxidase/xanthine dehydrogenase, molybdopterin binding domain"/>
    <property type="match status" value="4"/>
</dbReference>
<dbReference type="SUPFAM" id="SSF54665">
    <property type="entry name" value="CO dehydrogenase molybdoprotein N-domain-like"/>
    <property type="match status" value="1"/>
</dbReference>
<organism evidence="4 5">
    <name type="scientific">Sulfobacillus harzensis</name>
    <dbReference type="NCBI Taxonomy" id="2729629"/>
    <lineage>
        <taxon>Bacteria</taxon>
        <taxon>Bacillati</taxon>
        <taxon>Bacillota</taxon>
        <taxon>Clostridia</taxon>
        <taxon>Eubacteriales</taxon>
        <taxon>Clostridiales Family XVII. Incertae Sedis</taxon>
        <taxon>Sulfobacillus</taxon>
    </lineage>
</organism>
<dbReference type="InterPro" id="IPR046867">
    <property type="entry name" value="AldOxase/xan_DH_MoCoBD2"/>
</dbReference>
<dbReference type="Pfam" id="PF01315">
    <property type="entry name" value="Ald_Xan_dh_C"/>
    <property type="match status" value="1"/>
</dbReference>
<dbReference type="RefSeq" id="WP_169101484.1">
    <property type="nucleotide sequence ID" value="NZ_JABBVZ010000069.1"/>
</dbReference>
<dbReference type="SUPFAM" id="SSF56003">
    <property type="entry name" value="Molybdenum cofactor-binding domain"/>
    <property type="match status" value="1"/>
</dbReference>
<proteinExistence type="predicted"/>
<dbReference type="PANTHER" id="PTHR11908">
    <property type="entry name" value="XANTHINE DEHYDROGENASE"/>
    <property type="match status" value="1"/>
</dbReference>
<dbReference type="InterPro" id="IPR008274">
    <property type="entry name" value="AldOxase/xan_DH_MoCoBD1"/>
</dbReference>
<reference evidence="4 5" key="1">
    <citation type="submission" date="2020-04" db="EMBL/GenBank/DDBJ databases">
        <authorList>
            <person name="Zhang R."/>
            <person name="Schippers A."/>
        </authorList>
    </citation>
    <scope>NUCLEOTIDE SEQUENCE [LARGE SCALE GENOMIC DNA]</scope>
    <source>
        <strain evidence="4 5">DSM 109850</strain>
    </source>
</reference>
<dbReference type="InterPro" id="IPR037165">
    <property type="entry name" value="AldOxase/xan_DH_Mopterin-bd_sf"/>
</dbReference>
<sequence>MSIIGTRVPRKEAPNKVTGRARYTNDINIPGTLSAVIVPARRAHGEILSIDTTEAKKVPGVKTVITGDDLSVLTGDVTQDRPPLAKDKVRYWGEPVALVVARDESAARRAAALVKVRIKPLPAVNSIQEALAPGAPLVHEKNGDYTVATPPVYPKKKSNVADHANVKKGDIDQGMKKSDVKVTVHVSLPQIDHAAMEPRVAKAEILADGRVLIHASTQAPFEVQKLVAQYFHLNPGQVIVTAPLVGGAFGGKAAIQLEILAYIASKAVGGQMVKIVNTREEDLTMSPLGLGLEADITLGASKDGHIQAANMSFYMDIGAYTDSAPRIARAIAAQCTGPYHIANVHTDVFCVYTNHTYTTAFRGFGHMPMTFAVERAMDELARALNMDSLDLRLKNAIHIDDITPTKARLTRSNLGDLPACLKEMRRLIGWQGGRVEAVGPHRVRTQGVAAFWKTSSSPPNAVSGAIITMNSDGSVNLSTGAVEFGPGTKTTAAMILAEKLRIPLDRVFVHEDVNTSVDPEHWKTVASLSTYMVGRAVLDAANDLLRQLISLAAVVLRCAPDDLDYGDEKVFVRDDPSINIKFSDLALGYKYAEGDSIGGQLMGRGRFMIRHLNLLDQETGHGKPGPAWTVGVQAVEVEYDQETHQYRILKAATVLDAGRVINPQVATGQVMGGMNMGIGVASREGVHYGPDGEFLNPQFRSYKVMRMGEQPQQYLVEFVETPQMDSPYGARPLGEHAVLAIGAALANALSRAADTPLNTLPITPEMIWKERRARS</sequence>
<dbReference type="InterPro" id="IPR000674">
    <property type="entry name" value="Ald_Oxase/Xan_DH_a/b"/>
</dbReference>
<dbReference type="GO" id="GO:0005506">
    <property type="term" value="F:iron ion binding"/>
    <property type="evidence" value="ECO:0007669"/>
    <property type="project" value="InterPro"/>
</dbReference>